<proteinExistence type="predicted"/>
<protein>
    <submittedName>
        <fullName evidence="2">Uncharacterized protein</fullName>
    </submittedName>
</protein>
<dbReference type="AlphaFoldDB" id="A0AAV7USB5"/>
<name>A0AAV7USB5_PLEWA</name>
<feature type="region of interest" description="Disordered" evidence="1">
    <location>
        <begin position="1"/>
        <end position="24"/>
    </location>
</feature>
<keyword evidence="3" id="KW-1185">Reference proteome</keyword>
<evidence type="ECO:0000256" key="1">
    <source>
        <dbReference type="SAM" id="MobiDB-lite"/>
    </source>
</evidence>
<sequence length="185" mass="20988">MKKKSRRSTNGATSSGKDLKWDYSDSPLHGENVAGSKEDGLSHRHTATLEIIYQSIMADHKKTRADSHRAQTASLNLQGTICKLTKTCTKLLERMTKFENRVAVLENEVMAQMKLCEATETHLTDTHWKLEKLGNRFRHNNLRVLGIAEGLEGSDTRKYIVKLFNTAFSDLPNQNWDIEEPLTDS</sequence>
<evidence type="ECO:0000313" key="3">
    <source>
        <dbReference type="Proteomes" id="UP001066276"/>
    </source>
</evidence>
<dbReference type="Proteomes" id="UP001066276">
    <property type="component" value="Chromosome 2_2"/>
</dbReference>
<accession>A0AAV7USB5</accession>
<dbReference type="EMBL" id="JANPWB010000004">
    <property type="protein sequence ID" value="KAJ1190718.1"/>
    <property type="molecule type" value="Genomic_DNA"/>
</dbReference>
<comment type="caution">
    <text evidence="2">The sequence shown here is derived from an EMBL/GenBank/DDBJ whole genome shotgun (WGS) entry which is preliminary data.</text>
</comment>
<organism evidence="2 3">
    <name type="scientific">Pleurodeles waltl</name>
    <name type="common">Iberian ribbed newt</name>
    <dbReference type="NCBI Taxonomy" id="8319"/>
    <lineage>
        <taxon>Eukaryota</taxon>
        <taxon>Metazoa</taxon>
        <taxon>Chordata</taxon>
        <taxon>Craniata</taxon>
        <taxon>Vertebrata</taxon>
        <taxon>Euteleostomi</taxon>
        <taxon>Amphibia</taxon>
        <taxon>Batrachia</taxon>
        <taxon>Caudata</taxon>
        <taxon>Salamandroidea</taxon>
        <taxon>Salamandridae</taxon>
        <taxon>Pleurodelinae</taxon>
        <taxon>Pleurodeles</taxon>
    </lineage>
</organism>
<reference evidence="2" key="1">
    <citation type="journal article" date="2022" name="bioRxiv">
        <title>Sequencing and chromosome-scale assembly of the giantPleurodeles waltlgenome.</title>
        <authorList>
            <person name="Brown T."/>
            <person name="Elewa A."/>
            <person name="Iarovenko S."/>
            <person name="Subramanian E."/>
            <person name="Araus A.J."/>
            <person name="Petzold A."/>
            <person name="Susuki M."/>
            <person name="Suzuki K.-i.T."/>
            <person name="Hayashi T."/>
            <person name="Toyoda A."/>
            <person name="Oliveira C."/>
            <person name="Osipova E."/>
            <person name="Leigh N.D."/>
            <person name="Simon A."/>
            <person name="Yun M.H."/>
        </authorList>
    </citation>
    <scope>NUCLEOTIDE SEQUENCE</scope>
    <source>
        <strain evidence="2">20211129_DDA</strain>
        <tissue evidence="2">Liver</tissue>
    </source>
</reference>
<gene>
    <name evidence="2" type="ORF">NDU88_000040</name>
</gene>
<evidence type="ECO:0000313" key="2">
    <source>
        <dbReference type="EMBL" id="KAJ1190718.1"/>
    </source>
</evidence>